<keyword evidence="6" id="KW-0378">Hydrolase</keyword>
<evidence type="ECO:0000256" key="3">
    <source>
        <dbReference type="ARBA" id="ARBA00012670"/>
    </source>
</evidence>
<evidence type="ECO:0000256" key="1">
    <source>
        <dbReference type="ARBA" id="ARBA00001462"/>
    </source>
</evidence>
<sequence>MVRAGDDQTLPIDPCHMQYAYQGVDPKAGGDHNSLPWRMGPLTRTNSTR</sequence>
<evidence type="ECO:0000313" key="9">
    <source>
        <dbReference type="Proteomes" id="UP000618795"/>
    </source>
</evidence>
<dbReference type="GO" id="GO:0046373">
    <property type="term" value="P:L-arabinose metabolic process"/>
    <property type="evidence" value="ECO:0007669"/>
    <property type="project" value="InterPro"/>
</dbReference>
<keyword evidence="9" id="KW-1185">Reference proteome</keyword>
<name>A0A918IIQ6_9ACTN</name>
<accession>A0A918IIQ6</accession>
<evidence type="ECO:0000256" key="6">
    <source>
        <dbReference type="ARBA" id="ARBA00022801"/>
    </source>
</evidence>
<dbReference type="EMBL" id="BMTD01000022">
    <property type="protein sequence ID" value="GGV20492.1"/>
    <property type="molecule type" value="Genomic_DNA"/>
</dbReference>
<reference evidence="8" key="1">
    <citation type="journal article" date="2014" name="Int. J. Syst. Evol. Microbiol.">
        <title>Complete genome sequence of Corynebacterium casei LMG S-19264T (=DSM 44701T), isolated from a smear-ripened cheese.</title>
        <authorList>
            <consortium name="US DOE Joint Genome Institute (JGI-PGF)"/>
            <person name="Walter F."/>
            <person name="Albersmeier A."/>
            <person name="Kalinowski J."/>
            <person name="Ruckert C."/>
        </authorList>
    </citation>
    <scope>NUCLEOTIDE SEQUENCE</scope>
    <source>
        <strain evidence="8">JCM 4369</strain>
    </source>
</reference>
<dbReference type="Proteomes" id="UP000618795">
    <property type="component" value="Unassembled WGS sequence"/>
</dbReference>
<reference evidence="8" key="2">
    <citation type="submission" date="2020-09" db="EMBL/GenBank/DDBJ databases">
        <authorList>
            <person name="Sun Q."/>
            <person name="Ohkuma M."/>
        </authorList>
    </citation>
    <scope>NUCLEOTIDE SEQUENCE</scope>
    <source>
        <strain evidence="8">JCM 4369</strain>
    </source>
</reference>
<evidence type="ECO:0000313" key="8">
    <source>
        <dbReference type="EMBL" id="GGV20492.1"/>
    </source>
</evidence>
<dbReference type="InterPro" id="IPR005193">
    <property type="entry name" value="GH62_arabinosidase"/>
</dbReference>
<comment type="catalytic activity">
    <reaction evidence="1">
        <text>Hydrolysis of terminal non-reducing alpha-L-arabinofuranoside residues in alpha-L-arabinosides.</text>
        <dbReference type="EC" id="3.2.1.55"/>
    </reaction>
</comment>
<keyword evidence="4" id="KW-0964">Secreted</keyword>
<keyword evidence="7" id="KW-0326">Glycosidase</keyword>
<dbReference type="Gene3D" id="2.115.10.20">
    <property type="entry name" value="Glycosyl hydrolase domain, family 43"/>
    <property type="match status" value="1"/>
</dbReference>
<gene>
    <name evidence="8" type="ORF">GCM10010260_70530</name>
</gene>
<evidence type="ECO:0000256" key="2">
    <source>
        <dbReference type="ARBA" id="ARBA00004613"/>
    </source>
</evidence>
<comment type="caution">
    <text evidence="8">The sequence shown here is derived from an EMBL/GenBank/DDBJ whole genome shotgun (WGS) entry which is preliminary data.</text>
</comment>
<proteinExistence type="predicted"/>
<dbReference type="PANTHER" id="PTHR40631:SF2">
    <property type="entry name" value="ALPHA-L-ARABINOFURANOSIDASE"/>
    <property type="match status" value="1"/>
</dbReference>
<evidence type="ECO:0000256" key="7">
    <source>
        <dbReference type="ARBA" id="ARBA00023295"/>
    </source>
</evidence>
<dbReference type="GO" id="GO:0005576">
    <property type="term" value="C:extracellular region"/>
    <property type="evidence" value="ECO:0007669"/>
    <property type="project" value="UniProtKB-SubCell"/>
</dbReference>
<dbReference type="InterPro" id="IPR023296">
    <property type="entry name" value="Glyco_hydro_beta-prop_sf"/>
</dbReference>
<protein>
    <recommendedName>
        <fullName evidence="3">non-reducing end alpha-L-arabinofuranosidase</fullName>
        <ecNumber evidence="3">3.2.1.55</ecNumber>
    </recommendedName>
</protein>
<evidence type="ECO:0000256" key="4">
    <source>
        <dbReference type="ARBA" id="ARBA00022525"/>
    </source>
</evidence>
<dbReference type="AlphaFoldDB" id="A0A918IIQ6"/>
<organism evidence="8 9">
    <name type="scientific">Streptomyces filipinensis</name>
    <dbReference type="NCBI Taxonomy" id="66887"/>
    <lineage>
        <taxon>Bacteria</taxon>
        <taxon>Bacillati</taxon>
        <taxon>Actinomycetota</taxon>
        <taxon>Actinomycetes</taxon>
        <taxon>Kitasatosporales</taxon>
        <taxon>Streptomycetaceae</taxon>
        <taxon>Streptomyces</taxon>
    </lineage>
</organism>
<dbReference type="RefSeq" id="WP_308436308.1">
    <property type="nucleotide sequence ID" value="NZ_BMTD01000022.1"/>
</dbReference>
<comment type="subcellular location">
    <subcellularLocation>
        <location evidence="2">Secreted</location>
    </subcellularLocation>
</comment>
<dbReference type="PANTHER" id="PTHR40631">
    <property type="entry name" value="ALPHA-L-ARABINOFURANOSIDASE AXHA-2-RELATED"/>
    <property type="match status" value="1"/>
</dbReference>
<evidence type="ECO:0000256" key="5">
    <source>
        <dbReference type="ARBA" id="ARBA00022729"/>
    </source>
</evidence>
<keyword evidence="5" id="KW-0732">Signal</keyword>
<dbReference type="EC" id="3.2.1.55" evidence="3"/>
<dbReference type="GO" id="GO:0046556">
    <property type="term" value="F:alpha-L-arabinofuranosidase activity"/>
    <property type="evidence" value="ECO:0007669"/>
    <property type="project" value="UniProtKB-EC"/>
</dbReference>